<dbReference type="GO" id="GO:0004842">
    <property type="term" value="F:ubiquitin-protein transferase activity"/>
    <property type="evidence" value="ECO:0007669"/>
    <property type="project" value="InterPro"/>
</dbReference>
<dbReference type="InterPro" id="IPR016135">
    <property type="entry name" value="UBQ-conjugating_enzyme/RWD"/>
</dbReference>
<evidence type="ECO:0000256" key="1">
    <source>
        <dbReference type="SAM" id="MobiDB-lite"/>
    </source>
</evidence>
<dbReference type="InterPro" id="IPR003613">
    <property type="entry name" value="Ubox_domain"/>
</dbReference>
<dbReference type="Pfam" id="PF00179">
    <property type="entry name" value="UQ_con"/>
    <property type="match status" value="1"/>
</dbReference>
<feature type="region of interest" description="Disordered" evidence="1">
    <location>
        <begin position="751"/>
        <end position="773"/>
    </location>
</feature>
<reference evidence="4 5" key="1">
    <citation type="journal article" date="2010" name="Nature">
        <title>The Ectocarpus genome and the independent evolution of multicellularity in brown algae.</title>
        <authorList>
            <person name="Cock J.M."/>
            <person name="Sterck L."/>
            <person name="Rouze P."/>
            <person name="Scornet D."/>
            <person name="Allen A.E."/>
            <person name="Amoutzias G."/>
            <person name="Anthouard V."/>
            <person name="Artiguenave F."/>
            <person name="Aury J.M."/>
            <person name="Badger J.H."/>
            <person name="Beszteri B."/>
            <person name="Billiau K."/>
            <person name="Bonnet E."/>
            <person name="Bothwell J.H."/>
            <person name="Bowler C."/>
            <person name="Boyen C."/>
            <person name="Brownlee C."/>
            <person name="Carrano C.J."/>
            <person name="Charrier B."/>
            <person name="Cho G.Y."/>
            <person name="Coelho S.M."/>
            <person name="Collen J."/>
            <person name="Corre E."/>
            <person name="Da Silva C."/>
            <person name="Delage L."/>
            <person name="Delaroque N."/>
            <person name="Dittami S.M."/>
            <person name="Doulbeau S."/>
            <person name="Elias M."/>
            <person name="Farnham G."/>
            <person name="Gachon C.M."/>
            <person name="Gschloessl B."/>
            <person name="Heesch S."/>
            <person name="Jabbari K."/>
            <person name="Jubin C."/>
            <person name="Kawai H."/>
            <person name="Kimura K."/>
            <person name="Kloareg B."/>
            <person name="Kupper F.C."/>
            <person name="Lang D."/>
            <person name="Le Bail A."/>
            <person name="Leblanc C."/>
            <person name="Lerouge P."/>
            <person name="Lohr M."/>
            <person name="Lopez P.J."/>
            <person name="Martens C."/>
            <person name="Maumus F."/>
            <person name="Michel G."/>
            <person name="Miranda-Saavedra D."/>
            <person name="Morales J."/>
            <person name="Moreau H."/>
            <person name="Motomura T."/>
            <person name="Nagasato C."/>
            <person name="Napoli C.A."/>
            <person name="Nelson D.R."/>
            <person name="Nyvall-Collen P."/>
            <person name="Peters A.F."/>
            <person name="Pommier C."/>
            <person name="Potin P."/>
            <person name="Poulain J."/>
            <person name="Quesneville H."/>
            <person name="Read B."/>
            <person name="Rensing S.A."/>
            <person name="Ritter A."/>
            <person name="Rousvoal S."/>
            <person name="Samanta M."/>
            <person name="Samson G."/>
            <person name="Schroeder D.C."/>
            <person name="Segurens B."/>
            <person name="Strittmatter M."/>
            <person name="Tonon T."/>
            <person name="Tregear J.W."/>
            <person name="Valentin K."/>
            <person name="von Dassow P."/>
            <person name="Yamagishi T."/>
            <person name="Van de Peer Y."/>
            <person name="Wincker P."/>
        </authorList>
    </citation>
    <scope>NUCLEOTIDE SEQUENCE [LARGE SCALE GENOMIC DNA]</scope>
    <source>
        <strain evidence="5">Ec32 / CCAP1310/4</strain>
    </source>
</reference>
<name>D7FGP8_ECTSI</name>
<accession>D7FGP8</accession>
<feature type="compositionally biased region" description="Basic and acidic residues" evidence="1">
    <location>
        <begin position="377"/>
        <end position="386"/>
    </location>
</feature>
<dbReference type="SMART" id="SM00212">
    <property type="entry name" value="UBCc"/>
    <property type="match status" value="1"/>
</dbReference>
<dbReference type="GO" id="GO:0016567">
    <property type="term" value="P:protein ubiquitination"/>
    <property type="evidence" value="ECO:0007669"/>
    <property type="project" value="InterPro"/>
</dbReference>
<dbReference type="STRING" id="2880.D7FGP8"/>
<organism evidence="4 5">
    <name type="scientific">Ectocarpus siliculosus</name>
    <name type="common">Brown alga</name>
    <name type="synonym">Conferva siliculosa</name>
    <dbReference type="NCBI Taxonomy" id="2880"/>
    <lineage>
        <taxon>Eukaryota</taxon>
        <taxon>Sar</taxon>
        <taxon>Stramenopiles</taxon>
        <taxon>Ochrophyta</taxon>
        <taxon>PX clade</taxon>
        <taxon>Phaeophyceae</taxon>
        <taxon>Ectocarpales</taxon>
        <taxon>Ectocarpaceae</taxon>
        <taxon>Ectocarpus</taxon>
    </lineage>
</organism>
<evidence type="ECO:0000259" key="2">
    <source>
        <dbReference type="PROSITE" id="PS50127"/>
    </source>
</evidence>
<feature type="domain" description="UBC core" evidence="2">
    <location>
        <begin position="545"/>
        <end position="691"/>
    </location>
</feature>
<dbReference type="Gene3D" id="3.10.110.10">
    <property type="entry name" value="Ubiquitin Conjugating Enzyme"/>
    <property type="match status" value="1"/>
</dbReference>
<feature type="domain" description="U-box" evidence="3">
    <location>
        <begin position="1"/>
        <end position="31"/>
    </location>
</feature>
<dbReference type="InterPro" id="IPR036465">
    <property type="entry name" value="vWFA_dom_sf"/>
</dbReference>
<dbReference type="PROSITE" id="PS51698">
    <property type="entry name" value="U_BOX"/>
    <property type="match status" value="1"/>
</dbReference>
<dbReference type="PROSITE" id="PS50127">
    <property type="entry name" value="UBC_2"/>
    <property type="match status" value="1"/>
</dbReference>
<sequence length="877" mass="95524">MTSAAVGSESVTSNHALKGRIQDWVLEANSAEDQGSDVSVGKGKGKEKDRDGSGTAGWEPPVNKIKIEVRYGSKRYDVTVDRNDVFHGIERLKTFVSRKKALASITPEPQGGRVDASGGSGRRDGGGGASSSGSATAASAATSSPTVRPDRIRLIHGGCTLGSMWSLKDGDVVVAVDKNSLTSPTFTVKIEGGRDMFLLSRRGETNFSLKLRIWLKYPFERPSKVTLWYDLKDVGDGQYRGFLQKNAGCPPVPDAVASPTASAADGGSEGLCVLDLQRSDPYRSRKQSRLSLTRMDVSKQLFHAFINRQQAYDLPVEVGLVSFGDDVDVPCEPTPLFENFRDEVDTLTPAGNTKLFDAISEACTLLEKWQTEWVEKADKRKEEENRKRKAAGGDQANHGPVPDEKRPVLRVVVLSDGKDTKSTISAHAVCGRLQKVGVIVDSITVGTEKNNQLKCLSLATGGYAFHPMTLRAALRLNELETVLLAGQRARQRPAANARRVSSKYELVTAARLGAPHDTEETATLKEDPMARSKCNSGGGGAVHPERQRRVQREMMDWMKNPHQAFEVFPSDENMHFWKVLVHGPASTPYREGCWMLSMFFPPGYPSVAPKVRFITPIRHCNINSHGRVCHALFDRSWTPNTTVLDVMSCVYGLLLAPDHDDPLDSTLALQMYDSNGQYEAAIIEHVKAHASKPRKVWKAEMEAAGMSSGERLSSSLLTIEQAMDALSAGRLDDAKEQAAIAAVFAAGGPAPIAGPRTTGGGGSSSSSSSARAHEAQFPGLKGARASACLVYAWALLEEPSPNLEDVKNIANDARIYDSTSPEVDRCLVEVARRKWKMCDPTSVQGIRKLKETVHLQKLYVAMLDDGSAVKKGRRRRL</sequence>
<dbReference type="CDD" id="cd23833">
    <property type="entry name" value="UBCc_ApmR795-like"/>
    <property type="match status" value="1"/>
</dbReference>
<evidence type="ECO:0000313" key="5">
    <source>
        <dbReference type="Proteomes" id="UP000002630"/>
    </source>
</evidence>
<evidence type="ECO:0000313" key="4">
    <source>
        <dbReference type="EMBL" id="CBJ28324.1"/>
    </source>
</evidence>
<dbReference type="InterPro" id="IPR000608">
    <property type="entry name" value="UBC"/>
</dbReference>
<dbReference type="InParanoid" id="D7FGP8"/>
<evidence type="ECO:0008006" key="6">
    <source>
        <dbReference type="Google" id="ProtNLM"/>
    </source>
</evidence>
<dbReference type="SUPFAM" id="SSF53300">
    <property type="entry name" value="vWA-like"/>
    <property type="match status" value="1"/>
</dbReference>
<protein>
    <recommendedName>
        <fullName evidence="6">UBC core domain-containing protein</fullName>
    </recommendedName>
</protein>
<feature type="region of interest" description="Disordered" evidence="1">
    <location>
        <begin position="377"/>
        <end position="403"/>
    </location>
</feature>
<dbReference type="EMBL" id="FN649754">
    <property type="protein sequence ID" value="CBJ28324.1"/>
    <property type="molecule type" value="Genomic_DNA"/>
</dbReference>
<dbReference type="AlphaFoldDB" id="D7FGP8"/>
<dbReference type="EMBL" id="FN647694">
    <property type="protein sequence ID" value="CBJ28324.1"/>
    <property type="molecule type" value="Genomic_DNA"/>
</dbReference>
<feature type="compositionally biased region" description="Low complexity" evidence="1">
    <location>
        <begin position="131"/>
        <end position="144"/>
    </location>
</feature>
<gene>
    <name evidence="4" type="ORF">Esi_0101_0002</name>
</gene>
<dbReference type="SUPFAM" id="SSF54495">
    <property type="entry name" value="UBC-like"/>
    <property type="match status" value="1"/>
</dbReference>
<keyword evidence="5" id="KW-1185">Reference proteome</keyword>
<evidence type="ECO:0000259" key="3">
    <source>
        <dbReference type="PROSITE" id="PS51698"/>
    </source>
</evidence>
<dbReference type="Gene3D" id="3.40.50.410">
    <property type="entry name" value="von Willebrand factor, type A domain"/>
    <property type="match status" value="1"/>
</dbReference>
<feature type="region of interest" description="Disordered" evidence="1">
    <location>
        <begin position="28"/>
        <end position="60"/>
    </location>
</feature>
<dbReference type="OrthoDB" id="269518at2759"/>
<dbReference type="eggNOG" id="KOG0417">
    <property type="taxonomic scope" value="Eukaryota"/>
</dbReference>
<dbReference type="PANTHER" id="PTHR24068">
    <property type="entry name" value="UBIQUITIN-CONJUGATING ENZYME E2"/>
    <property type="match status" value="1"/>
</dbReference>
<proteinExistence type="predicted"/>
<dbReference type="Proteomes" id="UP000002630">
    <property type="component" value="Linkage Group LG29"/>
</dbReference>
<feature type="region of interest" description="Disordered" evidence="1">
    <location>
        <begin position="103"/>
        <end position="147"/>
    </location>
</feature>